<dbReference type="Proteomes" id="UP000283255">
    <property type="component" value="Unassembled WGS sequence"/>
</dbReference>
<feature type="transmembrane region" description="Helical" evidence="10">
    <location>
        <begin position="282"/>
        <end position="304"/>
    </location>
</feature>
<keyword evidence="8" id="KW-0868">Chloride</keyword>
<name>A0A418YAM5_9GAMM</name>
<dbReference type="Gene3D" id="1.10.3080.10">
    <property type="entry name" value="Clc chloride channel"/>
    <property type="match status" value="1"/>
</dbReference>
<evidence type="ECO:0000256" key="6">
    <source>
        <dbReference type="ARBA" id="ARBA00023136"/>
    </source>
</evidence>
<comment type="caution">
    <text evidence="11">The sequence shown here is derived from an EMBL/GenBank/DDBJ whole genome shotgun (WGS) entry which is preliminary data.</text>
</comment>
<evidence type="ECO:0000256" key="10">
    <source>
        <dbReference type="SAM" id="Phobius"/>
    </source>
</evidence>
<dbReference type="GO" id="GO:0034707">
    <property type="term" value="C:chloride channel complex"/>
    <property type="evidence" value="ECO:0007669"/>
    <property type="project" value="UniProtKB-KW"/>
</dbReference>
<keyword evidence="9" id="KW-0407">Ion channel</keyword>
<evidence type="ECO:0000256" key="3">
    <source>
        <dbReference type="ARBA" id="ARBA00022692"/>
    </source>
</evidence>
<dbReference type="PANTHER" id="PTHR43427:SF6">
    <property type="entry name" value="CHLORIDE CHANNEL PROTEIN CLC-E"/>
    <property type="match status" value="1"/>
</dbReference>
<evidence type="ECO:0000313" key="12">
    <source>
        <dbReference type="Proteomes" id="UP000283255"/>
    </source>
</evidence>
<evidence type="ECO:0000256" key="1">
    <source>
        <dbReference type="ARBA" id="ARBA00004141"/>
    </source>
</evidence>
<dbReference type="GO" id="GO:0005254">
    <property type="term" value="F:chloride channel activity"/>
    <property type="evidence" value="ECO:0007669"/>
    <property type="project" value="UniProtKB-KW"/>
</dbReference>
<organism evidence="11 12">
    <name type="scientific">Motilimonas pumila</name>
    <dbReference type="NCBI Taxonomy" id="2303987"/>
    <lineage>
        <taxon>Bacteria</taxon>
        <taxon>Pseudomonadati</taxon>
        <taxon>Pseudomonadota</taxon>
        <taxon>Gammaproteobacteria</taxon>
        <taxon>Alteromonadales</taxon>
        <taxon>Alteromonadales genera incertae sedis</taxon>
        <taxon>Motilimonas</taxon>
    </lineage>
</organism>
<evidence type="ECO:0000256" key="4">
    <source>
        <dbReference type="ARBA" id="ARBA00022989"/>
    </source>
</evidence>
<feature type="transmembrane region" description="Helical" evidence="10">
    <location>
        <begin position="212"/>
        <end position="231"/>
    </location>
</feature>
<reference evidence="11 12" key="2">
    <citation type="submission" date="2019-01" db="EMBL/GenBank/DDBJ databases">
        <title>Motilimonas pumilus sp. nov., isolated from the gut of sea cucumber (Apostichopus japonicus).</title>
        <authorList>
            <person name="Wang F.-Q."/>
            <person name="Ren L.-H."/>
            <person name="Lin Y.-W."/>
            <person name="Sun G.-H."/>
            <person name="Du Z.-J."/>
            <person name="Zhao J.-X."/>
            <person name="Liu X.-J."/>
            <person name="Liu L.-J."/>
        </authorList>
    </citation>
    <scope>NUCLEOTIDE SEQUENCE [LARGE SCALE GENOMIC DNA]</scope>
    <source>
        <strain evidence="11 12">PLHSC7-2</strain>
    </source>
</reference>
<evidence type="ECO:0000313" key="11">
    <source>
        <dbReference type="EMBL" id="RJG40009.1"/>
    </source>
</evidence>
<evidence type="ECO:0000256" key="7">
    <source>
        <dbReference type="ARBA" id="ARBA00023173"/>
    </source>
</evidence>
<keyword evidence="12" id="KW-1185">Reference proteome</keyword>
<dbReference type="AlphaFoldDB" id="A0A418YAM5"/>
<feature type="transmembrane region" description="Helical" evidence="10">
    <location>
        <begin position="171"/>
        <end position="191"/>
    </location>
</feature>
<feature type="transmembrane region" description="Helical" evidence="10">
    <location>
        <begin position="88"/>
        <end position="110"/>
    </location>
</feature>
<keyword evidence="5" id="KW-0406">Ion transport</keyword>
<feature type="transmembrane region" description="Helical" evidence="10">
    <location>
        <begin position="336"/>
        <end position="361"/>
    </location>
</feature>
<feature type="transmembrane region" description="Helical" evidence="10">
    <location>
        <begin position="12"/>
        <end position="33"/>
    </location>
</feature>
<dbReference type="InterPro" id="IPR014743">
    <property type="entry name" value="Cl-channel_core"/>
</dbReference>
<evidence type="ECO:0000256" key="9">
    <source>
        <dbReference type="ARBA" id="ARBA00023303"/>
    </source>
</evidence>
<accession>A0A418YAM5</accession>
<dbReference type="EMBL" id="QZCH01000031">
    <property type="protein sequence ID" value="RJG40009.1"/>
    <property type="molecule type" value="Genomic_DNA"/>
</dbReference>
<dbReference type="OrthoDB" id="9767361at2"/>
<evidence type="ECO:0000256" key="5">
    <source>
        <dbReference type="ARBA" id="ARBA00023065"/>
    </source>
</evidence>
<keyword evidence="3 10" id="KW-0812">Transmembrane</keyword>
<sequence length="421" mass="45641">MSHHEIGFKRTLFVSLLGCLATAVLVMVFRYLIEIEFFVNNSSNLWLYFSSPFIGALLLIVLFKFFNKYSKSGLPMVVMGFHFGDGKMGLGNLIFQFVGATISLMFGFAVGAVGPALHIGAACSNVIGQHFLLDASRLRQLTACGAAAAMAALFHTPITAIFFAQETIVRRFQLQTFILMSLSAVVAAWIARQMGVYEFHIESHSFSYQLTLVPELILLGIICGVLASFLLKMVRLTADRLPFPYWGKFILAASATALAAVAGDEVIGIGNHLLEKMLYGEFTSTLILLWLVARFFISAIAIGSAIPGGALGPSLLLGALTGHLVSLWLPNEAPQVFVLVGMSAFFGAVLKSPIAATLMVVETTADLNLAFPCLIGAGVASYVQHKLMSERNLIELLLARQNILIKNSPTLANIKQKKMLD</sequence>
<keyword evidence="6 10" id="KW-0472">Membrane</keyword>
<keyword evidence="4 10" id="KW-1133">Transmembrane helix</keyword>
<reference evidence="11 12" key="1">
    <citation type="submission" date="2018-09" db="EMBL/GenBank/DDBJ databases">
        <authorList>
            <person name="Wang F."/>
        </authorList>
    </citation>
    <scope>NUCLEOTIDE SEQUENCE [LARGE SCALE GENOMIC DNA]</scope>
    <source>
        <strain evidence="11 12">PLHSC7-2</strain>
    </source>
</reference>
<dbReference type="RefSeq" id="WP_119912107.1">
    <property type="nucleotide sequence ID" value="NZ_QZCH01000031.1"/>
</dbReference>
<proteinExistence type="predicted"/>
<dbReference type="CDD" id="cd00400">
    <property type="entry name" value="Voltage_gated_ClC"/>
    <property type="match status" value="1"/>
</dbReference>
<feature type="transmembrane region" description="Helical" evidence="10">
    <location>
        <begin position="145"/>
        <end position="165"/>
    </location>
</feature>
<protein>
    <submittedName>
        <fullName evidence="11">Chloride channel protein</fullName>
    </submittedName>
</protein>
<feature type="transmembrane region" description="Helical" evidence="10">
    <location>
        <begin position="45"/>
        <end position="67"/>
    </location>
</feature>
<dbReference type="SUPFAM" id="SSF81340">
    <property type="entry name" value="Clc chloride channel"/>
    <property type="match status" value="1"/>
</dbReference>
<comment type="subcellular location">
    <subcellularLocation>
        <location evidence="1">Membrane</location>
        <topology evidence="1">Multi-pass membrane protein</topology>
    </subcellularLocation>
</comment>
<dbReference type="PRINTS" id="PR00762">
    <property type="entry name" value="CLCHANNEL"/>
</dbReference>
<evidence type="ECO:0000256" key="2">
    <source>
        <dbReference type="ARBA" id="ARBA00022448"/>
    </source>
</evidence>
<dbReference type="Pfam" id="PF00654">
    <property type="entry name" value="Voltage_CLC"/>
    <property type="match status" value="1"/>
</dbReference>
<keyword evidence="7" id="KW-0869">Chloride channel</keyword>
<gene>
    <name evidence="11" type="ORF">D1Z90_17580</name>
</gene>
<dbReference type="PANTHER" id="PTHR43427">
    <property type="entry name" value="CHLORIDE CHANNEL PROTEIN CLC-E"/>
    <property type="match status" value="1"/>
</dbReference>
<dbReference type="InterPro" id="IPR050368">
    <property type="entry name" value="ClC-type_chloride_channel"/>
</dbReference>
<keyword evidence="2" id="KW-0813">Transport</keyword>
<dbReference type="InterPro" id="IPR001807">
    <property type="entry name" value="ClC"/>
</dbReference>
<evidence type="ECO:0000256" key="8">
    <source>
        <dbReference type="ARBA" id="ARBA00023214"/>
    </source>
</evidence>